<comment type="caution">
    <text evidence="2">The sequence shown here is derived from an EMBL/GenBank/DDBJ whole genome shotgun (WGS) entry which is preliminary data.</text>
</comment>
<sequence length="127" mass="14505">MVGEESYKIIQDYIKAYNAFDVEGMVSLLNKDIKFRNISNGEVNTETQGIQKFRELAEESIKIFSSRRQTIIDCLYVEDRVEVEIDYEGIVAIDLPNGLKVGDKIQLQGKSIFKIEQGKLSLIEDHS</sequence>
<dbReference type="SUPFAM" id="SSF54427">
    <property type="entry name" value="NTF2-like"/>
    <property type="match status" value="1"/>
</dbReference>
<dbReference type="Gene3D" id="3.10.450.50">
    <property type="match status" value="1"/>
</dbReference>
<name>A0ABQ1YJI3_9BACL</name>
<gene>
    <name evidence="2" type="ORF">GCM10008013_28500</name>
</gene>
<protein>
    <recommendedName>
        <fullName evidence="1">SnoaL-like domain-containing protein</fullName>
    </recommendedName>
</protein>
<dbReference type="EMBL" id="BMFT01000001">
    <property type="protein sequence ID" value="GGH27183.1"/>
    <property type="molecule type" value="Genomic_DNA"/>
</dbReference>
<evidence type="ECO:0000313" key="2">
    <source>
        <dbReference type="EMBL" id="GGH27183.1"/>
    </source>
</evidence>
<feature type="domain" description="SnoaL-like" evidence="1">
    <location>
        <begin position="10"/>
        <end position="120"/>
    </location>
</feature>
<dbReference type="RefSeq" id="WP_188539811.1">
    <property type="nucleotide sequence ID" value="NZ_BMFT01000001.1"/>
</dbReference>
<keyword evidence="3" id="KW-1185">Reference proteome</keyword>
<organism evidence="2 3">
    <name type="scientific">Paenibacillus segetis</name>
    <dbReference type="NCBI Taxonomy" id="1325360"/>
    <lineage>
        <taxon>Bacteria</taxon>
        <taxon>Bacillati</taxon>
        <taxon>Bacillota</taxon>
        <taxon>Bacilli</taxon>
        <taxon>Bacillales</taxon>
        <taxon>Paenibacillaceae</taxon>
        <taxon>Paenibacillus</taxon>
    </lineage>
</organism>
<dbReference type="InterPro" id="IPR032710">
    <property type="entry name" value="NTF2-like_dom_sf"/>
</dbReference>
<reference evidence="3" key="1">
    <citation type="journal article" date="2019" name="Int. J. Syst. Evol. Microbiol.">
        <title>The Global Catalogue of Microorganisms (GCM) 10K type strain sequencing project: providing services to taxonomists for standard genome sequencing and annotation.</title>
        <authorList>
            <consortium name="The Broad Institute Genomics Platform"/>
            <consortium name="The Broad Institute Genome Sequencing Center for Infectious Disease"/>
            <person name="Wu L."/>
            <person name="Ma J."/>
        </authorList>
    </citation>
    <scope>NUCLEOTIDE SEQUENCE [LARGE SCALE GENOMIC DNA]</scope>
    <source>
        <strain evidence="3">CGMCC 1.12769</strain>
    </source>
</reference>
<dbReference type="Pfam" id="PF12680">
    <property type="entry name" value="SnoaL_2"/>
    <property type="match status" value="1"/>
</dbReference>
<dbReference type="InterPro" id="IPR037401">
    <property type="entry name" value="SnoaL-like"/>
</dbReference>
<evidence type="ECO:0000259" key="1">
    <source>
        <dbReference type="Pfam" id="PF12680"/>
    </source>
</evidence>
<accession>A0ABQ1YJI3</accession>
<dbReference type="Proteomes" id="UP000659344">
    <property type="component" value="Unassembled WGS sequence"/>
</dbReference>
<proteinExistence type="predicted"/>
<evidence type="ECO:0000313" key="3">
    <source>
        <dbReference type="Proteomes" id="UP000659344"/>
    </source>
</evidence>